<feature type="transmembrane region" description="Helical" evidence="3">
    <location>
        <begin position="561"/>
        <end position="582"/>
    </location>
</feature>
<comment type="subcellular location">
    <subcellularLocation>
        <location evidence="1">Cell membrane</location>
        <topology evidence="1">Peripheral membrane protein</topology>
        <orientation evidence="1">Cytoplasmic side</orientation>
    </subcellularLocation>
</comment>
<organism evidence="5 6">
    <name type="scientific">Senna tora</name>
    <dbReference type="NCBI Taxonomy" id="362788"/>
    <lineage>
        <taxon>Eukaryota</taxon>
        <taxon>Viridiplantae</taxon>
        <taxon>Streptophyta</taxon>
        <taxon>Embryophyta</taxon>
        <taxon>Tracheophyta</taxon>
        <taxon>Spermatophyta</taxon>
        <taxon>Magnoliopsida</taxon>
        <taxon>eudicotyledons</taxon>
        <taxon>Gunneridae</taxon>
        <taxon>Pentapetalae</taxon>
        <taxon>rosids</taxon>
        <taxon>fabids</taxon>
        <taxon>Fabales</taxon>
        <taxon>Fabaceae</taxon>
        <taxon>Caesalpinioideae</taxon>
        <taxon>Cassia clade</taxon>
        <taxon>Senna</taxon>
    </lineage>
</organism>
<sequence>MESAESLVLGSEMYNAVSNRVWWDVTEIYQTSPEIRAAKMTKSEDTALHVAITHAPPYFVLKLLDVISHITQTAIQTLKVVRPGEGTRSGVENDAVVLDCIIQGLNGMRILAARNKRGDTPLHCAASLGSLPICQAITRAADKCKRLKHKADDWLSQHDDLKRQHRHGETMNRLHKWYTTSSSLVAKRNEEGETPLFLAALNAHKDTFLFLHSVYFREHINTSTSTMAASLPKLFTKNGGDTILHATLHRQYFAIHVDKLEVVELDDKLSVVEVDSSDSESETLVQIPLQFLKDYPTLEETSDAPGSLRKIKQKHVWGEQIMKELLKPSAYYEHNETETDHLELEDNYKQKTAAISDGKKKEVNDNNNITTDQSKTKDNEEHYKVEVVKEILRTYPGAIQDKTTKKMNIVHVAIQERQTHILELLLAHPLWLNLREAVDVDGNNALHFAAKLSIRTPWETRGPAMHLQWEVKWLRFVEEIMPSYLNSQKNSKGMSPGEVFAKEHKDVVKESNEWLKDTCTAYTIVATLIASMTFSACYQLPGGSNERGKPTLEGQTTFDTYMMAILVAFLSSVTSLVVFIALYSSRMQPIDYLWNLPLKLVFGLTSLFVSIMSTLLSFSAAHSLALESINMHRLRSLYVLALLPLCLYALPQIPLYWLLLRASFRRIPLPKYLVCEKERNGGHPGERSTGRRQKIPEGTVREDTPLHCAASRGSRRICERIVLLDASLEIGDALVRMLNKEGESPLFLAALHGHKNTFLYLHAVCTKGGYMNSGLWTKHGGDTILHFTIQRQYFDQQLASKVNDEGVTHLQVLASIPTAFKSGTRLRWREKFLYTYDSRVRGEQSHVSIDNRHKIRSDRAGGENLGVFSCGDSRQNQRQQQERCTRGGRKQAASYIGVTDEQLALA</sequence>
<evidence type="ECO:0000256" key="2">
    <source>
        <dbReference type="SAM" id="MobiDB-lite"/>
    </source>
</evidence>
<dbReference type="Pfam" id="PF13962">
    <property type="entry name" value="PGG"/>
    <property type="match status" value="1"/>
</dbReference>
<dbReference type="SMART" id="SM00248">
    <property type="entry name" value="ANK"/>
    <property type="match status" value="6"/>
</dbReference>
<proteinExistence type="predicted"/>
<evidence type="ECO:0000256" key="1">
    <source>
        <dbReference type="ARBA" id="ARBA00004413"/>
    </source>
</evidence>
<evidence type="ECO:0000313" key="6">
    <source>
        <dbReference type="Proteomes" id="UP000634136"/>
    </source>
</evidence>
<feature type="region of interest" description="Disordered" evidence="2">
    <location>
        <begin position="868"/>
        <end position="888"/>
    </location>
</feature>
<dbReference type="Proteomes" id="UP000634136">
    <property type="component" value="Unassembled WGS sequence"/>
</dbReference>
<dbReference type="PANTHER" id="PTHR24177">
    <property type="entry name" value="CASKIN"/>
    <property type="match status" value="1"/>
</dbReference>
<keyword evidence="3" id="KW-1133">Transmembrane helix</keyword>
<dbReference type="PANTHER" id="PTHR24177:SF365">
    <property type="entry name" value="ANKYRIN REPEAT-CONTAINING PROTEIN NPR4-LIKE ISOFORM X1"/>
    <property type="match status" value="1"/>
</dbReference>
<keyword evidence="6" id="KW-1185">Reference proteome</keyword>
<comment type="caution">
    <text evidence="5">The sequence shown here is derived from an EMBL/GenBank/DDBJ whole genome shotgun (WGS) entry which is preliminary data.</text>
</comment>
<accession>A0A834T073</accession>
<dbReference type="EMBL" id="JAAIUW010000009">
    <property type="protein sequence ID" value="KAF7814043.1"/>
    <property type="molecule type" value="Genomic_DNA"/>
</dbReference>
<dbReference type="SUPFAM" id="SSF48403">
    <property type="entry name" value="Ankyrin repeat"/>
    <property type="match status" value="2"/>
</dbReference>
<feature type="transmembrane region" description="Helical" evidence="3">
    <location>
        <begin position="602"/>
        <end position="625"/>
    </location>
</feature>
<gene>
    <name evidence="5" type="ORF">G2W53_028012</name>
</gene>
<evidence type="ECO:0000313" key="5">
    <source>
        <dbReference type="EMBL" id="KAF7814043.1"/>
    </source>
</evidence>
<feature type="domain" description="PGG" evidence="4">
    <location>
        <begin position="513"/>
        <end position="623"/>
    </location>
</feature>
<protein>
    <submittedName>
        <fullName evidence="5">Ankyrin repeat-containing protein</fullName>
    </submittedName>
</protein>
<dbReference type="InterPro" id="IPR036770">
    <property type="entry name" value="Ankyrin_rpt-contain_sf"/>
</dbReference>
<dbReference type="InterPro" id="IPR002110">
    <property type="entry name" value="Ankyrin_rpt"/>
</dbReference>
<dbReference type="AlphaFoldDB" id="A0A834T073"/>
<dbReference type="GO" id="GO:0005886">
    <property type="term" value="C:plasma membrane"/>
    <property type="evidence" value="ECO:0007669"/>
    <property type="project" value="UniProtKB-SubCell"/>
</dbReference>
<feature type="transmembrane region" description="Helical" evidence="3">
    <location>
        <begin position="637"/>
        <end position="659"/>
    </location>
</feature>
<dbReference type="Pfam" id="PF00023">
    <property type="entry name" value="Ank"/>
    <property type="match status" value="1"/>
</dbReference>
<evidence type="ECO:0000256" key="3">
    <source>
        <dbReference type="SAM" id="Phobius"/>
    </source>
</evidence>
<keyword evidence="3" id="KW-0472">Membrane</keyword>
<evidence type="ECO:0000259" key="4">
    <source>
        <dbReference type="Pfam" id="PF13962"/>
    </source>
</evidence>
<dbReference type="InterPro" id="IPR026961">
    <property type="entry name" value="PGG_dom"/>
</dbReference>
<keyword evidence="3" id="KW-0812">Transmembrane</keyword>
<name>A0A834T073_9FABA</name>
<reference evidence="5" key="1">
    <citation type="submission" date="2020-09" db="EMBL/GenBank/DDBJ databases">
        <title>Genome-Enabled Discovery of Anthraquinone Biosynthesis in Senna tora.</title>
        <authorList>
            <person name="Kang S.-H."/>
            <person name="Pandey R.P."/>
            <person name="Lee C.-M."/>
            <person name="Sim J.-S."/>
            <person name="Jeong J.-T."/>
            <person name="Choi B.-S."/>
            <person name="Jung M."/>
            <person name="Ginzburg D."/>
            <person name="Zhao K."/>
            <person name="Won S.Y."/>
            <person name="Oh T.-J."/>
            <person name="Yu Y."/>
            <person name="Kim N.-H."/>
            <person name="Lee O.R."/>
            <person name="Lee T.-H."/>
            <person name="Bashyal P."/>
            <person name="Kim T.-S."/>
            <person name="Lee W.-H."/>
            <person name="Kawkins C."/>
            <person name="Kim C.-K."/>
            <person name="Kim J.S."/>
            <person name="Ahn B.O."/>
            <person name="Rhee S.Y."/>
            <person name="Sohng J.K."/>
        </authorList>
    </citation>
    <scope>NUCLEOTIDE SEQUENCE</scope>
    <source>
        <tissue evidence="5">Leaf</tissue>
    </source>
</reference>
<dbReference type="Gene3D" id="1.25.40.20">
    <property type="entry name" value="Ankyrin repeat-containing domain"/>
    <property type="match status" value="3"/>
</dbReference>
<dbReference type="OrthoDB" id="1419803at2759"/>
<feature type="region of interest" description="Disordered" evidence="2">
    <location>
        <begin position="355"/>
        <end position="378"/>
    </location>
</feature>